<evidence type="ECO:0000256" key="1">
    <source>
        <dbReference type="PROSITE-ProRule" id="PRU00339"/>
    </source>
</evidence>
<protein>
    <submittedName>
        <fullName evidence="2">Tetratricopeptide repeat protein</fullName>
    </submittedName>
</protein>
<feature type="repeat" description="TPR" evidence="1">
    <location>
        <begin position="87"/>
        <end position="120"/>
    </location>
</feature>
<dbReference type="PANTHER" id="PTHR12558">
    <property type="entry name" value="CELL DIVISION CYCLE 16,23,27"/>
    <property type="match status" value="1"/>
</dbReference>
<accession>A0ABV8JLK9</accession>
<dbReference type="PANTHER" id="PTHR12558:SF13">
    <property type="entry name" value="CELL DIVISION CYCLE PROTEIN 27 HOMOLOG"/>
    <property type="match status" value="1"/>
</dbReference>
<dbReference type="EMBL" id="JBHSAW010000004">
    <property type="protein sequence ID" value="MFC4095279.1"/>
    <property type="molecule type" value="Genomic_DNA"/>
</dbReference>
<dbReference type="Pfam" id="PF13174">
    <property type="entry name" value="TPR_6"/>
    <property type="match status" value="1"/>
</dbReference>
<name>A0ABV8JLK9_9FLAO</name>
<dbReference type="Gene3D" id="1.25.40.10">
    <property type="entry name" value="Tetratricopeptide repeat domain"/>
    <property type="match status" value="4"/>
</dbReference>
<dbReference type="SUPFAM" id="SSF81901">
    <property type="entry name" value="HCP-like"/>
    <property type="match status" value="1"/>
</dbReference>
<organism evidence="2 3">
    <name type="scientific">Euzebyella saccharophila</name>
    <dbReference type="NCBI Taxonomy" id="679664"/>
    <lineage>
        <taxon>Bacteria</taxon>
        <taxon>Pseudomonadati</taxon>
        <taxon>Bacteroidota</taxon>
        <taxon>Flavobacteriia</taxon>
        <taxon>Flavobacteriales</taxon>
        <taxon>Flavobacteriaceae</taxon>
        <taxon>Euzebyella</taxon>
    </lineage>
</organism>
<gene>
    <name evidence="2" type="ORF">ACFOUT_05305</name>
</gene>
<dbReference type="InterPro" id="IPR011990">
    <property type="entry name" value="TPR-like_helical_dom_sf"/>
</dbReference>
<evidence type="ECO:0000313" key="3">
    <source>
        <dbReference type="Proteomes" id="UP001595814"/>
    </source>
</evidence>
<reference evidence="3" key="1">
    <citation type="journal article" date="2019" name="Int. J. Syst. Evol. Microbiol.">
        <title>The Global Catalogue of Microorganisms (GCM) 10K type strain sequencing project: providing services to taxonomists for standard genome sequencing and annotation.</title>
        <authorList>
            <consortium name="The Broad Institute Genomics Platform"/>
            <consortium name="The Broad Institute Genome Sequencing Center for Infectious Disease"/>
            <person name="Wu L."/>
            <person name="Ma J."/>
        </authorList>
    </citation>
    <scope>NUCLEOTIDE SEQUENCE [LARGE SCALE GENOMIC DNA]</scope>
    <source>
        <strain evidence="3">CECT 7477</strain>
    </source>
</reference>
<dbReference type="RefSeq" id="WP_192461019.1">
    <property type="nucleotide sequence ID" value="NZ_JACYFJ010000001.1"/>
</dbReference>
<dbReference type="SMART" id="SM00028">
    <property type="entry name" value="TPR"/>
    <property type="match status" value="6"/>
</dbReference>
<feature type="repeat" description="TPR" evidence="1">
    <location>
        <begin position="121"/>
        <end position="154"/>
    </location>
</feature>
<dbReference type="Pfam" id="PF13432">
    <property type="entry name" value="TPR_16"/>
    <property type="match status" value="1"/>
</dbReference>
<dbReference type="Pfam" id="PF13181">
    <property type="entry name" value="TPR_8"/>
    <property type="match status" value="1"/>
</dbReference>
<proteinExistence type="predicted"/>
<comment type="caution">
    <text evidence="2">The sequence shown here is derived from an EMBL/GenBank/DDBJ whole genome shotgun (WGS) entry which is preliminary data.</text>
</comment>
<dbReference type="Proteomes" id="UP001595814">
    <property type="component" value="Unassembled WGS sequence"/>
</dbReference>
<keyword evidence="3" id="KW-1185">Reference proteome</keyword>
<keyword evidence="1" id="KW-0802">TPR repeat</keyword>
<evidence type="ECO:0000313" key="2">
    <source>
        <dbReference type="EMBL" id="MFC4095279.1"/>
    </source>
</evidence>
<dbReference type="InterPro" id="IPR019734">
    <property type="entry name" value="TPR_rpt"/>
</dbReference>
<dbReference type="SUPFAM" id="SSF48452">
    <property type="entry name" value="TPR-like"/>
    <property type="match status" value="1"/>
</dbReference>
<dbReference type="PROSITE" id="PS50005">
    <property type="entry name" value="TPR"/>
    <property type="match status" value="2"/>
</dbReference>
<sequence length="596" mass="69175">MKHSIYCILILLFMPIISHGQEDFLAKQYFNDGDYKKAVVYYENLVRKNPRRTDYTEGLIATYQQLERFADAEKLILNKLEEGHVYPTLYIELGYNYTLQNLPKEATKYYRKAIDKIEENPNFGYGVGYRFQKYALLDQALEAYSKAMELNPKLDYNYQMARVYGEQGNIEKMFHSYLNLIEQGRTSKSNVLRNIDDFISSDPESENNITLKSLLLKNAQKSPNTLWNEMLSWLFVQQKQYGSAFRQEKAIYRRMDGANTQRLQELGKTALEDNDSETAKEVYEYITENSGDEIVKLNATLNLIDIQLLDNDPKKYAVIEKEFETLTQLHGYKAQTLQLQVAHANFLTFKMDKPEEAITILKNSLELPLNERGKAFIKLALGDILVFGQRFNEALIYFSQIQTKLKNDILGQNARFKVAQTSFYKGDFDWALTQLKVLRSSTSQLIANDAMQLSLLISDNSLQDSTQTALKKYARADLLAYQNKTQASITALDDILQNHKGEKIEDEALLKQGKLLEEQKEYESAEFNYLKITEFYANDILADDAHFALGELYRTTLNQPEKAKEHYEKILFNYQDSYYFPQARKNFRILRGDAIN</sequence>